<evidence type="ECO:0000256" key="1">
    <source>
        <dbReference type="ARBA" id="ARBA00023015"/>
    </source>
</evidence>
<comment type="caution">
    <text evidence="5">The sequence shown here is derived from an EMBL/GenBank/DDBJ whole genome shotgun (WGS) entry which is preliminary data.</text>
</comment>
<dbReference type="InterPro" id="IPR018060">
    <property type="entry name" value="HTH_AraC"/>
</dbReference>
<evidence type="ECO:0000313" key="6">
    <source>
        <dbReference type="Proteomes" id="UP001596036"/>
    </source>
</evidence>
<proteinExistence type="predicted"/>
<dbReference type="SMART" id="SM00342">
    <property type="entry name" value="HTH_ARAC"/>
    <property type="match status" value="1"/>
</dbReference>
<evidence type="ECO:0000256" key="2">
    <source>
        <dbReference type="ARBA" id="ARBA00023125"/>
    </source>
</evidence>
<dbReference type="PANTHER" id="PTHR43280">
    <property type="entry name" value="ARAC-FAMILY TRANSCRIPTIONAL REGULATOR"/>
    <property type="match status" value="1"/>
</dbReference>
<evidence type="ECO:0000313" key="5">
    <source>
        <dbReference type="EMBL" id="MFC5571269.1"/>
    </source>
</evidence>
<dbReference type="Gene3D" id="1.10.10.60">
    <property type="entry name" value="Homeodomain-like"/>
    <property type="match status" value="1"/>
</dbReference>
<dbReference type="EMBL" id="JBHSNM010000006">
    <property type="protein sequence ID" value="MFC5571269.1"/>
    <property type="molecule type" value="Genomic_DNA"/>
</dbReference>
<sequence length="278" mass="30293">MGWVLFDHRVCAQRSVEVPAQAGTAFCLGARALPLQLPASHVATWLVLRGALHGQLGDRRWTVGAREAIVWPEGAVRLVPGRNCWALGVVAPTDAWAGIAPRGETPVLWQARAAHRLARALARLVHALRDGDDSAAALAGHAALAEAWAHQDAAQALLARCPGRTRQARRRTLARLLRVRHSIQNGFDAGLRLEALARQASYSAHHLVRLYRDVFGQTPTDHATALRHQRAWELVARTPLSISDITAELGFDSRSAFCRAFKAHYGVTATQVRTRGVG</sequence>
<keyword evidence="2" id="KW-0238">DNA-binding</keyword>
<dbReference type="SUPFAM" id="SSF46689">
    <property type="entry name" value="Homeodomain-like"/>
    <property type="match status" value="2"/>
</dbReference>
<evidence type="ECO:0000259" key="4">
    <source>
        <dbReference type="PROSITE" id="PS01124"/>
    </source>
</evidence>
<reference evidence="6" key="1">
    <citation type="journal article" date="2019" name="Int. J. Syst. Evol. Microbiol.">
        <title>The Global Catalogue of Microorganisms (GCM) 10K type strain sequencing project: providing services to taxonomists for standard genome sequencing and annotation.</title>
        <authorList>
            <consortium name="The Broad Institute Genomics Platform"/>
            <consortium name="The Broad Institute Genome Sequencing Center for Infectious Disease"/>
            <person name="Wu L."/>
            <person name="Ma J."/>
        </authorList>
    </citation>
    <scope>NUCLEOTIDE SEQUENCE [LARGE SCALE GENOMIC DNA]</scope>
    <source>
        <strain evidence="6">KACC 11407</strain>
    </source>
</reference>
<gene>
    <name evidence="5" type="ORF">ACFPN1_14490</name>
</gene>
<dbReference type="PROSITE" id="PS01124">
    <property type="entry name" value="HTH_ARAC_FAMILY_2"/>
    <property type="match status" value="1"/>
</dbReference>
<feature type="domain" description="HTH araC/xylS-type" evidence="4">
    <location>
        <begin position="177"/>
        <end position="275"/>
    </location>
</feature>
<dbReference type="Pfam" id="PF12833">
    <property type="entry name" value="HTH_18"/>
    <property type="match status" value="1"/>
</dbReference>
<organism evidence="5 6">
    <name type="scientific">Lysobacter yangpyeongensis</name>
    <dbReference type="NCBI Taxonomy" id="346182"/>
    <lineage>
        <taxon>Bacteria</taxon>
        <taxon>Pseudomonadati</taxon>
        <taxon>Pseudomonadota</taxon>
        <taxon>Gammaproteobacteria</taxon>
        <taxon>Lysobacterales</taxon>
        <taxon>Lysobacteraceae</taxon>
        <taxon>Lysobacter</taxon>
    </lineage>
</organism>
<keyword evidence="1" id="KW-0805">Transcription regulation</keyword>
<dbReference type="InterPro" id="IPR009057">
    <property type="entry name" value="Homeodomain-like_sf"/>
</dbReference>
<evidence type="ECO:0000256" key="3">
    <source>
        <dbReference type="ARBA" id="ARBA00023163"/>
    </source>
</evidence>
<name>A0ABW0SQI6_9GAMM</name>
<protein>
    <submittedName>
        <fullName evidence="5">Helix-turn-helix transcriptional regulator</fullName>
    </submittedName>
</protein>
<dbReference type="Proteomes" id="UP001596036">
    <property type="component" value="Unassembled WGS sequence"/>
</dbReference>
<keyword evidence="6" id="KW-1185">Reference proteome</keyword>
<dbReference type="PANTHER" id="PTHR43280:SF2">
    <property type="entry name" value="HTH-TYPE TRANSCRIPTIONAL REGULATOR EXSA"/>
    <property type="match status" value="1"/>
</dbReference>
<keyword evidence="3" id="KW-0804">Transcription</keyword>
<dbReference type="RefSeq" id="WP_386755861.1">
    <property type="nucleotide sequence ID" value="NZ_JBHSNM010000006.1"/>
</dbReference>
<accession>A0ABW0SQI6</accession>